<dbReference type="GeneID" id="111087495"/>
<keyword evidence="4" id="KW-1133">Transmembrane helix</keyword>
<feature type="transmembrane region" description="Helical" evidence="4">
    <location>
        <begin position="22"/>
        <end position="42"/>
    </location>
</feature>
<name>A0ABM1T284_LIMPO</name>
<dbReference type="InterPro" id="IPR027443">
    <property type="entry name" value="IPNS-like_sf"/>
</dbReference>
<keyword evidence="6" id="KW-1185">Reference proteome</keyword>
<sequence length="368" mass="42173">MEYFSHACCEFFVAVTANGSSELYICLFAGFVLSLVIIFLCWSKSNAYMENVPSISSLGLGLAYECYSHEAENQCHEGYVHVNCNTEDKSRDLFTQCQNKQCVRCLARTSDQISKKSKERYYQFVETCNFNEKCLKRVELGFKHEYLNTEINSGEKCNINKVTLLYVIPSLSDQLWFEDTDIYVDDIGLLEGSFLEILTEFKKSKEELSSLWHFNNVPQGEWKIFYLYNQGVPVYPNLSLCPKTTAVLNKLKHFMGGTVFGYAAFSEICPGTYIPPHKGCSNVRVRCHLALQIQKGTSFLMVENKRKEWELGKCLVFDDSFLHSVQHTGAPVSSSRAVLLVDLWNPRLCQKERDCLKYIFSSNILDEI</sequence>
<keyword evidence="4" id="KW-0812">Transmembrane</keyword>
<evidence type="ECO:0000256" key="2">
    <source>
        <dbReference type="ARBA" id="ARBA00022964"/>
    </source>
</evidence>
<dbReference type="SUPFAM" id="SSF51197">
    <property type="entry name" value="Clavaminate synthase-like"/>
    <property type="match status" value="1"/>
</dbReference>
<reference evidence="7" key="1">
    <citation type="submission" date="2025-08" db="UniProtKB">
        <authorList>
            <consortium name="RefSeq"/>
        </authorList>
    </citation>
    <scope>IDENTIFICATION</scope>
    <source>
        <tissue evidence="7">Muscle</tissue>
    </source>
</reference>
<dbReference type="RefSeq" id="XP_022249990.1">
    <property type="nucleotide sequence ID" value="XM_022394282.1"/>
</dbReference>
<dbReference type="Gene3D" id="2.60.120.330">
    <property type="entry name" value="B-lactam Antibiotic, Isopenicillin N Synthase, Chain"/>
    <property type="match status" value="1"/>
</dbReference>
<proteinExistence type="inferred from homology"/>
<keyword evidence="2" id="KW-0223">Dioxygenase</keyword>
<evidence type="ECO:0000256" key="3">
    <source>
        <dbReference type="ARBA" id="ARBA00023002"/>
    </source>
</evidence>
<dbReference type="Pfam" id="PF05118">
    <property type="entry name" value="Asp_Arg_Hydrox"/>
    <property type="match status" value="1"/>
</dbReference>
<dbReference type="Proteomes" id="UP000694941">
    <property type="component" value="Unplaced"/>
</dbReference>
<protein>
    <submittedName>
        <fullName evidence="7">Aspartate beta-hydroxylase domain-containing protein 2-like</fullName>
    </submittedName>
</protein>
<evidence type="ECO:0000256" key="4">
    <source>
        <dbReference type="SAM" id="Phobius"/>
    </source>
</evidence>
<comment type="similarity">
    <text evidence="1">Belongs to the aspartyl/asparaginyl beta-hydroxylase family.</text>
</comment>
<evidence type="ECO:0000259" key="5">
    <source>
        <dbReference type="Pfam" id="PF05118"/>
    </source>
</evidence>
<dbReference type="PANTHER" id="PTHR46332:SF5">
    <property type="entry name" value="ASPARTATE BETA-HYDROXYLASE DOMAIN CONTAINING 2"/>
    <property type="match status" value="1"/>
</dbReference>
<dbReference type="InterPro" id="IPR051821">
    <property type="entry name" value="Asp/Asn_beta-hydroxylase"/>
</dbReference>
<keyword evidence="3" id="KW-0560">Oxidoreductase</keyword>
<evidence type="ECO:0000256" key="1">
    <source>
        <dbReference type="ARBA" id="ARBA00007730"/>
    </source>
</evidence>
<accession>A0ABM1T284</accession>
<evidence type="ECO:0000313" key="6">
    <source>
        <dbReference type="Proteomes" id="UP000694941"/>
    </source>
</evidence>
<dbReference type="PANTHER" id="PTHR46332">
    <property type="entry name" value="ASPARTATE BETA-HYDROXYLASE DOMAIN-CONTAINING PROTEIN 2"/>
    <property type="match status" value="1"/>
</dbReference>
<feature type="domain" description="Aspartyl/asparaginy/proline hydroxylase" evidence="5">
    <location>
        <begin position="196"/>
        <end position="346"/>
    </location>
</feature>
<dbReference type="InterPro" id="IPR007803">
    <property type="entry name" value="Asp/Arg/Pro-Hydrxlase"/>
</dbReference>
<keyword evidence="4" id="KW-0472">Membrane</keyword>
<organism evidence="6 7">
    <name type="scientific">Limulus polyphemus</name>
    <name type="common">Atlantic horseshoe crab</name>
    <dbReference type="NCBI Taxonomy" id="6850"/>
    <lineage>
        <taxon>Eukaryota</taxon>
        <taxon>Metazoa</taxon>
        <taxon>Ecdysozoa</taxon>
        <taxon>Arthropoda</taxon>
        <taxon>Chelicerata</taxon>
        <taxon>Merostomata</taxon>
        <taxon>Xiphosura</taxon>
        <taxon>Limulidae</taxon>
        <taxon>Limulus</taxon>
    </lineage>
</organism>
<gene>
    <name evidence="7" type="primary">LOC111087495</name>
</gene>
<evidence type="ECO:0000313" key="7">
    <source>
        <dbReference type="RefSeq" id="XP_022249990.1"/>
    </source>
</evidence>